<reference evidence="1 2" key="1">
    <citation type="submission" date="2022-08" db="EMBL/GenBank/DDBJ databases">
        <title>Reclassification of Massilia species as members of the genera Telluria, Duganella, Pseudoduganella, Mokoshia gen. nov. and Zemynaea gen. nov. using orthogonal and non-orthogonal genome-based approaches.</title>
        <authorList>
            <person name="Bowman J.P."/>
        </authorList>
    </citation>
    <scope>NUCLEOTIDE SEQUENCE [LARGE SCALE GENOMIC DNA]</scope>
    <source>
        <strain evidence="1 2">JCM 31607</strain>
    </source>
</reference>
<gene>
    <name evidence="1" type="ORF">NX773_02275</name>
</gene>
<name>A0ABT2BEQ0_9BURK</name>
<dbReference type="InterPro" id="IPR003737">
    <property type="entry name" value="GlcNAc_PI_deacetylase-related"/>
</dbReference>
<keyword evidence="2" id="KW-1185">Reference proteome</keyword>
<dbReference type="Gene3D" id="3.40.50.10320">
    <property type="entry name" value="LmbE-like"/>
    <property type="match status" value="1"/>
</dbReference>
<dbReference type="Proteomes" id="UP001205861">
    <property type="component" value="Unassembled WGS sequence"/>
</dbReference>
<accession>A0ABT2BEQ0</accession>
<dbReference type="InterPro" id="IPR024078">
    <property type="entry name" value="LmbE-like_dom_sf"/>
</dbReference>
<evidence type="ECO:0000313" key="1">
    <source>
        <dbReference type="EMBL" id="MCS0606989.1"/>
    </source>
</evidence>
<comment type="caution">
    <text evidence="1">The sequence shown here is derived from an EMBL/GenBank/DDBJ whole genome shotgun (WGS) entry which is preliminary data.</text>
</comment>
<organism evidence="1 2">
    <name type="scientific">Massilia solisilvae</name>
    <dbReference type="NCBI Taxonomy" id="1811225"/>
    <lineage>
        <taxon>Bacteria</taxon>
        <taxon>Pseudomonadati</taxon>
        <taxon>Pseudomonadota</taxon>
        <taxon>Betaproteobacteria</taxon>
        <taxon>Burkholderiales</taxon>
        <taxon>Oxalobacteraceae</taxon>
        <taxon>Telluria group</taxon>
        <taxon>Massilia</taxon>
    </lineage>
</organism>
<dbReference type="EMBL" id="JANUGV010000001">
    <property type="protein sequence ID" value="MCS0606989.1"/>
    <property type="molecule type" value="Genomic_DNA"/>
</dbReference>
<dbReference type="SUPFAM" id="SSF102588">
    <property type="entry name" value="LmbE-like"/>
    <property type="match status" value="1"/>
</dbReference>
<protein>
    <submittedName>
        <fullName evidence="1">PIG-L family deacetylase</fullName>
    </submittedName>
</protein>
<dbReference type="PANTHER" id="PTHR12993:SF11">
    <property type="entry name" value="N-ACETYLGLUCOSAMINYL-PHOSPHATIDYLINOSITOL DE-N-ACETYLASE"/>
    <property type="match status" value="1"/>
</dbReference>
<proteinExistence type="predicted"/>
<dbReference type="PANTHER" id="PTHR12993">
    <property type="entry name" value="N-ACETYLGLUCOSAMINYL-PHOSPHATIDYLINOSITOL DE-N-ACETYLASE-RELATED"/>
    <property type="match status" value="1"/>
</dbReference>
<evidence type="ECO:0000313" key="2">
    <source>
        <dbReference type="Proteomes" id="UP001205861"/>
    </source>
</evidence>
<dbReference type="RefSeq" id="WP_258854768.1">
    <property type="nucleotide sequence ID" value="NZ_JANUGV010000001.1"/>
</dbReference>
<sequence>MKAVMVIAAHTDDEAIGCGGTIARHVAAGDAVHVVFMADGVTSRAQADTAGLQQRHAAAEQAHAVLGIAGAHHLGFPDNRLDSVALLDVVQPLEQIIRAVRPEIVYTHHSGDLNVDHQITHQAVMTACRPQPGFPVREILAFEVMSSTEWTGCAQLPFVPDVFIDIDAFWERKRKALEAYALEMRDFPHSRSIEHMDILARHRGACVGVARAEAFKLIRSLR</sequence>
<dbReference type="Pfam" id="PF02585">
    <property type="entry name" value="PIG-L"/>
    <property type="match status" value="1"/>
</dbReference>